<reference evidence="1 2" key="1">
    <citation type="journal article" date="2018" name="PLoS Genet.">
        <title>Population sequencing reveals clonal diversity and ancestral inbreeding in the grapevine cultivar Chardonnay.</title>
        <authorList>
            <person name="Roach M.J."/>
            <person name="Johnson D.L."/>
            <person name="Bohlmann J."/>
            <person name="van Vuuren H.J."/>
            <person name="Jones S.J."/>
            <person name="Pretorius I.S."/>
            <person name="Schmidt S.A."/>
            <person name="Borneman A.R."/>
        </authorList>
    </citation>
    <scope>NUCLEOTIDE SEQUENCE [LARGE SCALE GENOMIC DNA]</scope>
    <source>
        <strain evidence="2">cv. Chardonnay</strain>
        <tissue evidence="1">Leaf</tissue>
    </source>
</reference>
<proteinExistence type="predicted"/>
<sequence length="136" mass="15803">MLTRSKLEHSRKRHLPSLLQRTTYSQASLQEHHWRQAMEVEYTTLLKTNTWTLVPPPPHGNVISCKWVFKLKSNQMEALTAIKLDLLQRLQSDSGVDYFETFSRWLSLRPFALYGLKQAPERGSLSSAPIYSSWVD</sequence>
<dbReference type="EMBL" id="QGNW01000169">
    <property type="protein sequence ID" value="RVW88860.1"/>
    <property type="molecule type" value="Genomic_DNA"/>
</dbReference>
<evidence type="ECO:0000313" key="2">
    <source>
        <dbReference type="Proteomes" id="UP000288805"/>
    </source>
</evidence>
<protein>
    <submittedName>
        <fullName evidence="1">Putative mitochondrial protein</fullName>
    </submittedName>
</protein>
<gene>
    <name evidence="1" type="primary">AtMg00820_50</name>
    <name evidence="1" type="ORF">CK203_045072</name>
</gene>
<comment type="caution">
    <text evidence="1">The sequence shown here is derived from an EMBL/GenBank/DDBJ whole genome shotgun (WGS) entry which is preliminary data.</text>
</comment>
<name>A0A438HWT5_VITVI</name>
<organism evidence="1 2">
    <name type="scientific">Vitis vinifera</name>
    <name type="common">Grape</name>
    <dbReference type="NCBI Taxonomy" id="29760"/>
    <lineage>
        <taxon>Eukaryota</taxon>
        <taxon>Viridiplantae</taxon>
        <taxon>Streptophyta</taxon>
        <taxon>Embryophyta</taxon>
        <taxon>Tracheophyta</taxon>
        <taxon>Spermatophyta</taxon>
        <taxon>Magnoliopsida</taxon>
        <taxon>eudicotyledons</taxon>
        <taxon>Gunneridae</taxon>
        <taxon>Pentapetalae</taxon>
        <taxon>rosids</taxon>
        <taxon>Vitales</taxon>
        <taxon>Vitaceae</taxon>
        <taxon>Viteae</taxon>
        <taxon>Vitis</taxon>
    </lineage>
</organism>
<evidence type="ECO:0000313" key="1">
    <source>
        <dbReference type="EMBL" id="RVW88860.1"/>
    </source>
</evidence>
<dbReference type="Proteomes" id="UP000288805">
    <property type="component" value="Unassembled WGS sequence"/>
</dbReference>
<accession>A0A438HWT5</accession>
<dbReference type="AlphaFoldDB" id="A0A438HWT5"/>